<feature type="repeat" description="Lumazine-binding" evidence="10">
    <location>
        <begin position="113"/>
        <end position="211"/>
    </location>
</feature>
<organism evidence="12">
    <name type="scientific">Leptospira borgpetersenii serovar Ballum</name>
    <dbReference type="NCBI Taxonomy" id="280505"/>
    <lineage>
        <taxon>Bacteria</taxon>
        <taxon>Pseudomonadati</taxon>
        <taxon>Spirochaetota</taxon>
        <taxon>Spirochaetia</taxon>
        <taxon>Leptospirales</taxon>
        <taxon>Leptospiraceae</taxon>
        <taxon>Leptospira</taxon>
    </lineage>
</organism>
<dbReference type="Gene3D" id="2.40.30.20">
    <property type="match status" value="2"/>
</dbReference>
<dbReference type="Pfam" id="PF00677">
    <property type="entry name" value="Lum_binding"/>
    <property type="match status" value="2"/>
</dbReference>
<dbReference type="PATRIC" id="fig|280505.15.peg.2507"/>
<dbReference type="PANTHER" id="PTHR21098:SF12">
    <property type="entry name" value="RIBOFLAVIN SYNTHASE"/>
    <property type="match status" value="1"/>
</dbReference>
<evidence type="ECO:0000259" key="11">
    <source>
        <dbReference type="PROSITE" id="PS51177"/>
    </source>
</evidence>
<comment type="catalytic activity">
    <reaction evidence="1">
        <text>2 6,7-dimethyl-8-(1-D-ribityl)lumazine + H(+) = 5-amino-6-(D-ribitylamino)uracil + riboflavin</text>
        <dbReference type="Rhea" id="RHEA:20772"/>
        <dbReference type="ChEBI" id="CHEBI:15378"/>
        <dbReference type="ChEBI" id="CHEBI:15934"/>
        <dbReference type="ChEBI" id="CHEBI:57986"/>
        <dbReference type="ChEBI" id="CHEBI:58201"/>
        <dbReference type="EC" id="2.5.1.9"/>
    </reaction>
</comment>
<evidence type="ECO:0000256" key="6">
    <source>
        <dbReference type="ARBA" id="ARBA00022619"/>
    </source>
</evidence>
<accession>A0A0S2IT09</accession>
<evidence type="ECO:0000313" key="13">
    <source>
        <dbReference type="Proteomes" id="UP000058857"/>
    </source>
</evidence>
<dbReference type="InterPro" id="IPR026017">
    <property type="entry name" value="Lumazine-bd_dom"/>
</dbReference>
<evidence type="ECO:0000256" key="3">
    <source>
        <dbReference type="ARBA" id="ARBA00004887"/>
    </source>
</evidence>
<dbReference type="Proteomes" id="UP000058857">
    <property type="component" value="Chromosome 1"/>
</dbReference>
<gene>
    <name evidence="12" type="ORF">LBBP_02564</name>
</gene>
<dbReference type="EC" id="2.5.1.9" evidence="4 9"/>
<sequence>MESKRGRGYLGGARMFTGLVETTGRILEIQETTEGRDFLVETKWTRPDLKLGDSIAVNGCCQTVTEFFEEGNRFRFYASFKTLELTNFKFLKKDAEVNLERSALPTTRLGGHLVSGHVDGTGKVLSKEEREGGSVVCYTIRNDSSLSKYIAPRGSITVDGISLTVVDSRSNEFDLVLVPETLKKTNAKSWSSDTILNLEIDLVARYLEQLLK</sequence>
<proteinExistence type="predicted"/>
<evidence type="ECO:0000256" key="1">
    <source>
        <dbReference type="ARBA" id="ARBA00000968"/>
    </source>
</evidence>
<dbReference type="InterPro" id="IPR023366">
    <property type="entry name" value="ATP_synth_asu-like_sf"/>
</dbReference>
<name>A0A0S2IT09_LEPBO</name>
<evidence type="ECO:0000256" key="5">
    <source>
        <dbReference type="ARBA" id="ARBA00013950"/>
    </source>
</evidence>
<reference evidence="12 13" key="1">
    <citation type="journal article" date="2015" name="PLoS Negl. Trop. Dis.">
        <title>Distribution of Plasmids in Distinct Leptospira Pathogenic Species.</title>
        <authorList>
            <person name="Wang Y."/>
            <person name="Zhuang X."/>
            <person name="Zhong Y."/>
            <person name="Zhang C."/>
            <person name="Zhang Y."/>
            <person name="Zeng L."/>
            <person name="Zhu Y."/>
            <person name="He P."/>
            <person name="Dong K."/>
            <person name="Pal U."/>
            <person name="Guo X."/>
            <person name="Qin J."/>
        </authorList>
    </citation>
    <scope>NUCLEOTIDE SEQUENCE [LARGE SCALE GENOMIC DNA]</scope>
    <source>
        <strain evidence="12 13">56604</strain>
    </source>
</reference>
<keyword evidence="8" id="KW-0677">Repeat</keyword>
<feature type="domain" description="Lumazine-binding" evidence="11">
    <location>
        <begin position="113"/>
        <end position="211"/>
    </location>
</feature>
<dbReference type="CDD" id="cd00402">
    <property type="entry name" value="Riboflavin_synthase_like"/>
    <property type="match status" value="1"/>
</dbReference>
<dbReference type="GO" id="GO:0004746">
    <property type="term" value="F:riboflavin synthase activity"/>
    <property type="evidence" value="ECO:0007669"/>
    <property type="project" value="UniProtKB-UniRule"/>
</dbReference>
<evidence type="ECO:0000313" key="12">
    <source>
        <dbReference type="EMBL" id="ALO26795.1"/>
    </source>
</evidence>
<evidence type="ECO:0000256" key="7">
    <source>
        <dbReference type="ARBA" id="ARBA00022679"/>
    </source>
</evidence>
<evidence type="ECO:0000256" key="4">
    <source>
        <dbReference type="ARBA" id="ARBA00012827"/>
    </source>
</evidence>
<dbReference type="PANTHER" id="PTHR21098">
    <property type="entry name" value="RIBOFLAVIN SYNTHASE ALPHA CHAIN"/>
    <property type="match status" value="1"/>
</dbReference>
<dbReference type="GO" id="GO:0009231">
    <property type="term" value="P:riboflavin biosynthetic process"/>
    <property type="evidence" value="ECO:0007669"/>
    <property type="project" value="UniProtKB-KW"/>
</dbReference>
<evidence type="ECO:0000256" key="9">
    <source>
        <dbReference type="NCBIfam" id="TIGR00187"/>
    </source>
</evidence>
<dbReference type="NCBIfam" id="TIGR00187">
    <property type="entry name" value="ribE"/>
    <property type="match status" value="1"/>
</dbReference>
<keyword evidence="6" id="KW-0686">Riboflavin biosynthesis</keyword>
<feature type="repeat" description="Lumazine-binding" evidence="10">
    <location>
        <begin position="15"/>
        <end position="112"/>
    </location>
</feature>
<dbReference type="SUPFAM" id="SSF63380">
    <property type="entry name" value="Riboflavin synthase domain-like"/>
    <property type="match status" value="2"/>
</dbReference>
<dbReference type="AlphaFoldDB" id="A0A0S2IT09"/>
<keyword evidence="7" id="KW-0808">Transferase</keyword>
<comment type="pathway">
    <text evidence="3">Cofactor biosynthesis; riboflavin biosynthesis; riboflavin from 2-hydroxy-3-oxobutyl phosphate and 5-amino-6-(D-ribitylamino)uracil: step 2/2.</text>
</comment>
<dbReference type="EMBL" id="CP012029">
    <property type="protein sequence ID" value="ALO26795.1"/>
    <property type="molecule type" value="Genomic_DNA"/>
</dbReference>
<evidence type="ECO:0000256" key="10">
    <source>
        <dbReference type="PROSITE-ProRule" id="PRU00524"/>
    </source>
</evidence>
<dbReference type="InterPro" id="IPR001783">
    <property type="entry name" value="Lumazine-bd"/>
</dbReference>
<dbReference type="NCBIfam" id="NF006767">
    <property type="entry name" value="PRK09289.1"/>
    <property type="match status" value="1"/>
</dbReference>
<feature type="domain" description="Lumazine-binding" evidence="11">
    <location>
        <begin position="15"/>
        <end position="112"/>
    </location>
</feature>
<dbReference type="InterPro" id="IPR017938">
    <property type="entry name" value="Riboflavin_synthase-like_b-brl"/>
</dbReference>
<comment type="function">
    <text evidence="2">Catalyzes the dismutation of two molecules of 6,7-dimethyl-8-ribityllumazine, resulting in the formation of riboflavin and 5-amino-6-(D-ribitylamino)uracil.</text>
</comment>
<evidence type="ECO:0000256" key="2">
    <source>
        <dbReference type="ARBA" id="ARBA00002803"/>
    </source>
</evidence>
<dbReference type="PIRSF" id="PIRSF000498">
    <property type="entry name" value="Riboflavin_syn_A"/>
    <property type="match status" value="1"/>
</dbReference>
<protein>
    <recommendedName>
        <fullName evidence="5 9">Riboflavin synthase</fullName>
        <ecNumber evidence="4 9">2.5.1.9</ecNumber>
    </recommendedName>
</protein>
<dbReference type="FunFam" id="2.40.30.20:FF:000003">
    <property type="entry name" value="Riboflavin synthase, alpha subunit"/>
    <property type="match status" value="1"/>
</dbReference>
<evidence type="ECO:0000256" key="8">
    <source>
        <dbReference type="ARBA" id="ARBA00022737"/>
    </source>
</evidence>
<dbReference type="PROSITE" id="PS51177">
    <property type="entry name" value="LUMAZINE_BIND"/>
    <property type="match status" value="2"/>
</dbReference>
<dbReference type="FunFam" id="2.40.30.20:FF:000011">
    <property type="entry name" value="Riboflavin synthase alpha subunit"/>
    <property type="match status" value="1"/>
</dbReference>